<dbReference type="InterPro" id="IPR036397">
    <property type="entry name" value="RNaseH_sf"/>
</dbReference>
<feature type="coiled-coil region" evidence="1">
    <location>
        <begin position="390"/>
        <end position="417"/>
    </location>
</feature>
<feature type="region of interest" description="Disordered" evidence="2">
    <location>
        <begin position="231"/>
        <end position="250"/>
    </location>
</feature>
<dbReference type="Gene3D" id="3.30.420.10">
    <property type="entry name" value="Ribonuclease H-like superfamily/Ribonuclease H"/>
    <property type="match status" value="1"/>
</dbReference>
<gene>
    <name evidence="3" type="ORF">BDN71DRAFT_1401199</name>
</gene>
<dbReference type="PANTHER" id="PTHR35871:SF1">
    <property type="entry name" value="CXC1-LIKE CYSTEINE CLUSTER ASSOCIATED WITH KDZ TRANSPOSASES DOMAIN-CONTAINING PROTEIN"/>
    <property type="match status" value="1"/>
</dbReference>
<name>A0A9P5ZJZ9_PLEER</name>
<organism evidence="3 4">
    <name type="scientific">Pleurotus eryngii</name>
    <name type="common">Boletus of the steppes</name>
    <dbReference type="NCBI Taxonomy" id="5323"/>
    <lineage>
        <taxon>Eukaryota</taxon>
        <taxon>Fungi</taxon>
        <taxon>Dikarya</taxon>
        <taxon>Basidiomycota</taxon>
        <taxon>Agaricomycotina</taxon>
        <taxon>Agaricomycetes</taxon>
        <taxon>Agaricomycetidae</taxon>
        <taxon>Agaricales</taxon>
        <taxon>Pleurotineae</taxon>
        <taxon>Pleurotaceae</taxon>
        <taxon>Pleurotus</taxon>
    </lineage>
</organism>
<feature type="region of interest" description="Disordered" evidence="2">
    <location>
        <begin position="317"/>
        <end position="336"/>
    </location>
</feature>
<evidence type="ECO:0000256" key="2">
    <source>
        <dbReference type="SAM" id="MobiDB-lite"/>
    </source>
</evidence>
<evidence type="ECO:0000313" key="3">
    <source>
        <dbReference type="EMBL" id="KAF9489687.1"/>
    </source>
</evidence>
<dbReference type="Proteomes" id="UP000807025">
    <property type="component" value="Unassembled WGS sequence"/>
</dbReference>
<proteinExistence type="predicted"/>
<dbReference type="EMBL" id="MU154663">
    <property type="protein sequence ID" value="KAF9489687.1"/>
    <property type="molecule type" value="Genomic_DNA"/>
</dbReference>
<dbReference type="PANTHER" id="PTHR35871">
    <property type="entry name" value="EXPRESSED PROTEIN"/>
    <property type="match status" value="1"/>
</dbReference>
<dbReference type="AlphaFoldDB" id="A0A9P5ZJZ9"/>
<accession>A0A9P5ZJZ9</accession>
<keyword evidence="4" id="KW-1185">Reference proteome</keyword>
<comment type="caution">
    <text evidence="3">The sequence shown here is derived from an EMBL/GenBank/DDBJ whole genome shotgun (WGS) entry which is preliminary data.</text>
</comment>
<sequence length="566" mass="64170">MTTASNIVADRFGKGPWFARRLCAMASYILHTQELPPSTQGKGAQRSSLFNCLEVRSTLEKWTKGLIPIEQGGLEGQLRQYVNMVLFPSLEIEDMISESMVNQWLKKLGFQLLQVQKGIYVDGHERNDVVESRKQFLDYIYTEVLPFSCVYEGADLTVTAPSLPPGQKLHHTIFHDETCIHANELDNFAWMREGEQPLRNKSRGCIVHVSDFILEDCGHLRLSDDEIKHQQTLPLPPKAPGDGGAGNQSFDARRIIYPGKNHDPWWDMAQLIAQTKDAIKIFEVKYPDSVGVFIYDCSSAHAVFTSDALLAHKMNRGPGGKQPKMQSTVIPSTGKPQLMVYPDDYEGVDKSGKPLAGQPKGMERVLQEHGLLEMHHNKHGSKLVGVCKTCKLSQEARDKALKEAKEKQDEIEGSGDEALGERGISDMDEDDLLRPSNCCMQRVLSLQEDFRHEKPLLQLIIERAGHKCAFLPKFHCELNPIEMVWSQLKRRFREYADGTFPTAKKLVPECLDAVSTVNIRRYFQHCWRYMDAYKRGLNVKQAAYAVKKYTSHRRIPRGVMMDLGVL</sequence>
<feature type="compositionally biased region" description="Polar residues" evidence="2">
    <location>
        <begin position="324"/>
        <end position="335"/>
    </location>
</feature>
<evidence type="ECO:0000256" key="1">
    <source>
        <dbReference type="SAM" id="Coils"/>
    </source>
</evidence>
<reference evidence="3" key="1">
    <citation type="submission" date="2020-11" db="EMBL/GenBank/DDBJ databases">
        <authorList>
            <consortium name="DOE Joint Genome Institute"/>
            <person name="Ahrendt S."/>
            <person name="Riley R."/>
            <person name="Andreopoulos W."/>
            <person name="Labutti K."/>
            <person name="Pangilinan J."/>
            <person name="Ruiz-Duenas F.J."/>
            <person name="Barrasa J.M."/>
            <person name="Sanchez-Garcia M."/>
            <person name="Camarero S."/>
            <person name="Miyauchi S."/>
            <person name="Serrano A."/>
            <person name="Linde D."/>
            <person name="Babiker R."/>
            <person name="Drula E."/>
            <person name="Ayuso-Fernandez I."/>
            <person name="Pacheco R."/>
            <person name="Padilla G."/>
            <person name="Ferreira P."/>
            <person name="Barriuso J."/>
            <person name="Kellner H."/>
            <person name="Castanera R."/>
            <person name="Alfaro M."/>
            <person name="Ramirez L."/>
            <person name="Pisabarro A.G."/>
            <person name="Kuo A."/>
            <person name="Tritt A."/>
            <person name="Lipzen A."/>
            <person name="He G."/>
            <person name="Yan M."/>
            <person name="Ng V."/>
            <person name="Cullen D."/>
            <person name="Martin F."/>
            <person name="Rosso M.-N."/>
            <person name="Henrissat B."/>
            <person name="Hibbett D."/>
            <person name="Martinez A.T."/>
            <person name="Grigoriev I.V."/>
        </authorList>
    </citation>
    <scope>NUCLEOTIDE SEQUENCE</scope>
    <source>
        <strain evidence="3">ATCC 90797</strain>
    </source>
</reference>
<evidence type="ECO:0000313" key="4">
    <source>
        <dbReference type="Proteomes" id="UP000807025"/>
    </source>
</evidence>
<dbReference type="OrthoDB" id="6511194at2759"/>
<dbReference type="GO" id="GO:0003676">
    <property type="term" value="F:nucleic acid binding"/>
    <property type="evidence" value="ECO:0007669"/>
    <property type="project" value="InterPro"/>
</dbReference>
<protein>
    <recommendedName>
        <fullName evidence="5">Transposase</fullName>
    </recommendedName>
</protein>
<evidence type="ECO:0008006" key="5">
    <source>
        <dbReference type="Google" id="ProtNLM"/>
    </source>
</evidence>
<keyword evidence="1" id="KW-0175">Coiled coil</keyword>